<dbReference type="PANTHER" id="PTHR30572:SF9">
    <property type="entry name" value="ABC TRANSPORTER PERMEASE PROTEIN"/>
    <property type="match status" value="1"/>
</dbReference>
<dbReference type="AlphaFoldDB" id="A0A4R3Z3X4"/>
<feature type="transmembrane region" description="Helical" evidence="2">
    <location>
        <begin position="357"/>
        <end position="377"/>
    </location>
</feature>
<keyword evidence="2" id="KW-0472">Membrane</keyword>
<dbReference type="GeneID" id="98915138"/>
<name>A0A4R3Z3X4_9FIRM</name>
<sequence>MIKNAILSIKKNVGKTILLLVLMCVIANLVIAGLSIKNATSKSMEQVRTSLGSDVTLTYNMQNMMKNRDKGEAMDEVISPVTIKMADQLKNLTYVKSYNYTVNVGVTSDDIDPVEVSKSEDSSTNADRKNFMGDMPKMMDQNDFTVVGNTTMENMSEFLNENYVLKSGRLLTQKDADSKNCVIETTLASDNDLKVGDTFSVTSTNADNEEIIVKLKIVGIYTMQTNDQIGGMMSNRQNPINQIYTGLTIAQKLNDSTTNISKAIYYLDDPEHIEAFKAKAKSVTDIDFETYTLDANDQVYQRSIDSLENMEQFATIFLWVVIGAGSAILCLILILTMRSRFYEFGVFLSLGQSKIKIMLQQLFEILMIAVVSFGISLGTGKMVSNVVSSMLESTQNSQKQVMMEMPNEKTTEASSGNTKQDLFDKAMNAPTNSELDVSLTPQTVIQLAEITGLICLVSVVLPSIYILRLSPREILVKKEG</sequence>
<dbReference type="PANTHER" id="PTHR30572">
    <property type="entry name" value="MEMBRANE COMPONENT OF TRANSPORTER-RELATED"/>
    <property type="match status" value="1"/>
</dbReference>
<feature type="compositionally biased region" description="Basic and acidic residues" evidence="1">
    <location>
        <begin position="115"/>
        <end position="131"/>
    </location>
</feature>
<accession>A0A4R3Z3X4</accession>
<proteinExistence type="predicted"/>
<reference evidence="3 4" key="1">
    <citation type="submission" date="2019-03" db="EMBL/GenBank/DDBJ databases">
        <title>Genomic Encyclopedia of Type Strains, Phase IV (KMG-IV): sequencing the most valuable type-strain genomes for metagenomic binning, comparative biology and taxonomic classification.</title>
        <authorList>
            <person name="Goeker M."/>
        </authorList>
    </citation>
    <scope>NUCLEOTIDE SEQUENCE [LARGE SCALE GENOMIC DNA]</scope>
    <source>
        <strain evidence="3 4">DSM 29487</strain>
    </source>
</reference>
<evidence type="ECO:0000313" key="3">
    <source>
        <dbReference type="EMBL" id="TCW00555.1"/>
    </source>
</evidence>
<dbReference type="RefSeq" id="WP_132226335.1">
    <property type="nucleotide sequence ID" value="NZ_JANKBF010000010.1"/>
</dbReference>
<evidence type="ECO:0000256" key="2">
    <source>
        <dbReference type="SAM" id="Phobius"/>
    </source>
</evidence>
<comment type="caution">
    <text evidence="3">The sequence shown here is derived from an EMBL/GenBank/DDBJ whole genome shotgun (WGS) entry which is preliminary data.</text>
</comment>
<feature type="region of interest" description="Disordered" evidence="1">
    <location>
        <begin position="113"/>
        <end position="134"/>
    </location>
</feature>
<dbReference type="GO" id="GO:0005886">
    <property type="term" value="C:plasma membrane"/>
    <property type="evidence" value="ECO:0007669"/>
    <property type="project" value="TreeGrafter"/>
</dbReference>
<gene>
    <name evidence="3" type="ORF">EDD60_10744</name>
</gene>
<evidence type="ECO:0000256" key="1">
    <source>
        <dbReference type="SAM" id="MobiDB-lite"/>
    </source>
</evidence>
<dbReference type="GO" id="GO:0022857">
    <property type="term" value="F:transmembrane transporter activity"/>
    <property type="evidence" value="ECO:0007669"/>
    <property type="project" value="TreeGrafter"/>
</dbReference>
<organism evidence="3 4">
    <name type="scientific">Longibaculum muris</name>
    <dbReference type="NCBI Taxonomy" id="1796628"/>
    <lineage>
        <taxon>Bacteria</taxon>
        <taxon>Bacillati</taxon>
        <taxon>Bacillota</taxon>
        <taxon>Erysipelotrichia</taxon>
        <taxon>Erysipelotrichales</taxon>
        <taxon>Coprobacillaceae</taxon>
        <taxon>Longibaculum</taxon>
    </lineage>
</organism>
<keyword evidence="4" id="KW-1185">Reference proteome</keyword>
<dbReference type="Proteomes" id="UP000295515">
    <property type="component" value="Unassembled WGS sequence"/>
</dbReference>
<dbReference type="EMBL" id="SMCQ01000007">
    <property type="protein sequence ID" value="TCW00555.1"/>
    <property type="molecule type" value="Genomic_DNA"/>
</dbReference>
<dbReference type="InterPro" id="IPR050250">
    <property type="entry name" value="Macrolide_Exporter_MacB"/>
</dbReference>
<evidence type="ECO:0000313" key="4">
    <source>
        <dbReference type="Proteomes" id="UP000295515"/>
    </source>
</evidence>
<keyword evidence="2" id="KW-0812">Transmembrane</keyword>
<feature type="transmembrane region" description="Helical" evidence="2">
    <location>
        <begin position="444"/>
        <end position="467"/>
    </location>
</feature>
<protein>
    <submittedName>
        <fullName evidence="3">Putative ABC transport system permease protein</fullName>
    </submittedName>
</protein>
<keyword evidence="2" id="KW-1133">Transmembrane helix</keyword>
<feature type="transmembrane region" description="Helical" evidence="2">
    <location>
        <begin position="316"/>
        <end position="336"/>
    </location>
</feature>